<organism evidence="1 2">
    <name type="scientific">Peronospora farinosa</name>
    <dbReference type="NCBI Taxonomy" id="134698"/>
    <lineage>
        <taxon>Eukaryota</taxon>
        <taxon>Sar</taxon>
        <taxon>Stramenopiles</taxon>
        <taxon>Oomycota</taxon>
        <taxon>Peronosporomycetes</taxon>
        <taxon>Peronosporales</taxon>
        <taxon>Peronosporaceae</taxon>
        <taxon>Peronospora</taxon>
    </lineage>
</organism>
<evidence type="ECO:0000313" key="1">
    <source>
        <dbReference type="EMBL" id="CAI5731203.1"/>
    </source>
</evidence>
<dbReference type="Proteomes" id="UP001159659">
    <property type="component" value="Unassembled WGS sequence"/>
</dbReference>
<name>A0AAV0U4D5_9STRA</name>
<proteinExistence type="predicted"/>
<dbReference type="InterPro" id="IPR052050">
    <property type="entry name" value="SecEffector_AnkRepeat"/>
</dbReference>
<protein>
    <submittedName>
        <fullName evidence="1">Uncharacterized protein</fullName>
    </submittedName>
</protein>
<dbReference type="AlphaFoldDB" id="A0AAV0U4D5"/>
<comment type="caution">
    <text evidence="1">The sequence shown here is derived from an EMBL/GenBank/DDBJ whole genome shotgun (WGS) entry which is preliminary data.</text>
</comment>
<dbReference type="PANTHER" id="PTHR46586">
    <property type="entry name" value="ANKYRIN REPEAT-CONTAINING PROTEIN"/>
    <property type="match status" value="1"/>
</dbReference>
<gene>
    <name evidence="1" type="ORF">PFR002_LOCUS6510</name>
</gene>
<reference evidence="1" key="1">
    <citation type="submission" date="2022-12" db="EMBL/GenBank/DDBJ databases">
        <authorList>
            <person name="Webb A."/>
        </authorList>
    </citation>
    <scope>NUCLEOTIDE SEQUENCE</scope>
    <source>
        <strain evidence="1">Pf2</strain>
    </source>
</reference>
<dbReference type="EMBL" id="CANTFK010000852">
    <property type="protein sequence ID" value="CAI5731203.1"/>
    <property type="molecule type" value="Genomic_DNA"/>
</dbReference>
<sequence>MGMVQLAARTGYLDMAGYLDENTGQRGEWGLNAAAKEGFARVLPVLIKRYCMNDKLNESMYPCSEILSSELTNQGATPASPLWYKSLKMLKLLHTDRYHRCVSVILDLALQRGYLVMARQFFERRNEQEKCQYVAIAVEGGHEIVLMRWLIENGTSLSVDTAINLASDLVVYKETYVEAIWWLSESDRVALIHDALENNRRKVLLWVLQNTVFEDETSWYAIRSGLKMVDNAAAHWLSKNLPNDEARSWCFPSQQKEPSAATTDRR</sequence>
<evidence type="ECO:0000313" key="2">
    <source>
        <dbReference type="Proteomes" id="UP001159659"/>
    </source>
</evidence>
<dbReference type="PANTHER" id="PTHR46586:SF3">
    <property type="entry name" value="ANKYRIN REPEAT-CONTAINING PROTEIN"/>
    <property type="match status" value="1"/>
</dbReference>
<accession>A0AAV0U4D5</accession>